<keyword evidence="11" id="KW-1185">Reference proteome</keyword>
<accession>A0A402CJ61</accession>
<dbReference type="InterPro" id="IPR000089">
    <property type="entry name" value="Biotin_lipoyl"/>
</dbReference>
<evidence type="ECO:0000256" key="6">
    <source>
        <dbReference type="RuleBase" id="RU003423"/>
    </source>
</evidence>
<dbReference type="InterPro" id="IPR050743">
    <property type="entry name" value="2-oxoacid_DH_E2_comp"/>
</dbReference>
<organism evidence="10 11">
    <name type="scientific">Rhodococcus wratislaviensis</name>
    <name type="common">Tsukamurella wratislaviensis</name>
    <dbReference type="NCBI Taxonomy" id="44752"/>
    <lineage>
        <taxon>Bacteria</taxon>
        <taxon>Bacillati</taxon>
        <taxon>Actinomycetota</taxon>
        <taxon>Actinomycetes</taxon>
        <taxon>Mycobacteriales</taxon>
        <taxon>Nocardiaceae</taxon>
        <taxon>Rhodococcus</taxon>
    </lineage>
</organism>
<dbReference type="PANTHER" id="PTHR43178">
    <property type="entry name" value="DIHYDROLIPOAMIDE ACETYLTRANSFERASE COMPONENT OF PYRUVATE DEHYDROGENASE COMPLEX"/>
    <property type="match status" value="1"/>
</dbReference>
<dbReference type="Gene3D" id="3.30.559.10">
    <property type="entry name" value="Chloramphenicol acetyltransferase-like domain"/>
    <property type="match status" value="1"/>
</dbReference>
<reference evidence="10 11" key="1">
    <citation type="submission" date="2018-11" db="EMBL/GenBank/DDBJ databases">
        <title>Microbial catabolism of amino acid.</title>
        <authorList>
            <person name="Hibi M."/>
            <person name="Ogawa J."/>
        </authorList>
    </citation>
    <scope>NUCLEOTIDE SEQUENCE [LARGE SCALE GENOMIC DNA]</scope>
    <source>
        <strain evidence="10 11">C31-06</strain>
    </source>
</reference>
<evidence type="ECO:0000256" key="5">
    <source>
        <dbReference type="ARBA" id="ARBA00023315"/>
    </source>
</evidence>
<feature type="region of interest" description="Disordered" evidence="7">
    <location>
        <begin position="77"/>
        <end position="147"/>
    </location>
</feature>
<dbReference type="GO" id="GO:0031405">
    <property type="term" value="F:lipoic acid binding"/>
    <property type="evidence" value="ECO:0007669"/>
    <property type="project" value="TreeGrafter"/>
</dbReference>
<dbReference type="AlphaFoldDB" id="A0A402CJ61"/>
<dbReference type="Gene3D" id="2.40.50.100">
    <property type="match status" value="1"/>
</dbReference>
<comment type="cofactor">
    <cofactor evidence="1 6">
        <name>(R)-lipoate</name>
        <dbReference type="ChEBI" id="CHEBI:83088"/>
    </cofactor>
</comment>
<dbReference type="SUPFAM" id="SSF52777">
    <property type="entry name" value="CoA-dependent acyltransferases"/>
    <property type="match status" value="1"/>
</dbReference>
<evidence type="ECO:0000256" key="7">
    <source>
        <dbReference type="SAM" id="MobiDB-lite"/>
    </source>
</evidence>
<gene>
    <name evidence="10" type="ORF">Rhow_007862</name>
</gene>
<evidence type="ECO:0000256" key="4">
    <source>
        <dbReference type="ARBA" id="ARBA00022823"/>
    </source>
</evidence>
<evidence type="ECO:0000256" key="1">
    <source>
        <dbReference type="ARBA" id="ARBA00001938"/>
    </source>
</evidence>
<feature type="compositionally biased region" description="Polar residues" evidence="7">
    <location>
        <begin position="138"/>
        <end position="147"/>
    </location>
</feature>
<dbReference type="RefSeq" id="WP_124395361.1">
    <property type="nucleotide sequence ID" value="NZ_BHYM01000079.1"/>
</dbReference>
<keyword evidence="5 6" id="KW-0012">Acyltransferase</keyword>
<dbReference type="CDD" id="cd06849">
    <property type="entry name" value="lipoyl_domain"/>
    <property type="match status" value="1"/>
</dbReference>
<dbReference type="PANTHER" id="PTHR43178:SF5">
    <property type="entry name" value="LIPOAMIDE ACYLTRANSFERASE COMPONENT OF BRANCHED-CHAIN ALPHA-KETO ACID DEHYDROGENASE COMPLEX, MITOCHONDRIAL"/>
    <property type="match status" value="1"/>
</dbReference>
<comment type="similarity">
    <text evidence="2 6">Belongs to the 2-oxoacid dehydrogenase family.</text>
</comment>
<dbReference type="GO" id="GO:0005737">
    <property type="term" value="C:cytoplasm"/>
    <property type="evidence" value="ECO:0007669"/>
    <property type="project" value="TreeGrafter"/>
</dbReference>
<feature type="domain" description="Lipoyl-binding" evidence="8">
    <location>
        <begin position="1"/>
        <end position="76"/>
    </location>
</feature>
<dbReference type="PROSITE" id="PS51826">
    <property type="entry name" value="PSBD"/>
    <property type="match status" value="1"/>
</dbReference>
<evidence type="ECO:0000256" key="3">
    <source>
        <dbReference type="ARBA" id="ARBA00022679"/>
    </source>
</evidence>
<dbReference type="InterPro" id="IPR001078">
    <property type="entry name" value="2-oxoacid_DH_actylTfrase"/>
</dbReference>
<evidence type="ECO:0000256" key="2">
    <source>
        <dbReference type="ARBA" id="ARBA00007317"/>
    </source>
</evidence>
<keyword evidence="4 6" id="KW-0450">Lipoyl</keyword>
<name>A0A402CJ61_RHOWR</name>
<keyword evidence="3 6" id="KW-0808">Transferase</keyword>
<dbReference type="Pfam" id="PF00364">
    <property type="entry name" value="Biotin_lipoyl"/>
    <property type="match status" value="1"/>
</dbReference>
<dbReference type="InterPro" id="IPR011053">
    <property type="entry name" value="Single_hybrid_motif"/>
</dbReference>
<dbReference type="EMBL" id="BHYM01000079">
    <property type="protein sequence ID" value="GCE43632.1"/>
    <property type="molecule type" value="Genomic_DNA"/>
</dbReference>
<protein>
    <recommendedName>
        <fullName evidence="6">Dihydrolipoamide acetyltransferase component of pyruvate dehydrogenase complex</fullName>
        <ecNumber evidence="6">2.3.1.-</ecNumber>
    </recommendedName>
</protein>
<dbReference type="PROSITE" id="PS50968">
    <property type="entry name" value="BIOTINYL_LIPOYL"/>
    <property type="match status" value="1"/>
</dbReference>
<dbReference type="GO" id="GO:0016407">
    <property type="term" value="F:acetyltransferase activity"/>
    <property type="evidence" value="ECO:0007669"/>
    <property type="project" value="TreeGrafter"/>
</dbReference>
<evidence type="ECO:0000259" key="8">
    <source>
        <dbReference type="PROSITE" id="PS50968"/>
    </source>
</evidence>
<dbReference type="Pfam" id="PF02817">
    <property type="entry name" value="E3_binding"/>
    <property type="match status" value="1"/>
</dbReference>
<dbReference type="Gene3D" id="4.10.320.10">
    <property type="entry name" value="E3-binding domain"/>
    <property type="match status" value="1"/>
</dbReference>
<feature type="compositionally biased region" description="Basic and acidic residues" evidence="7">
    <location>
        <begin position="126"/>
        <end position="135"/>
    </location>
</feature>
<dbReference type="EC" id="2.3.1.-" evidence="6"/>
<sequence length="394" mass="42204">MFDFALPALGADMDEGTLTDWLVKAGDDVARGQAVATVDTVKAAVDVEIWRAGTIHRLLVEPGTTVSVGTPLATLREPGEPEPTMEPAHEPATAHGPVAPERAPEPATIESTEPEPHRRPRISPVARREADKRGIDPTTLTGTGPLSSVTLDDVLRAAEAGKPAAPAPEVTVDKAREMRRAIAALMSRSKREIPHYYLADDIPLQAAASWLQHENTGRPVTARILMAALQLKAVALAAQRIPEMNGFWQDDAFHPQTRVHVGVAISLRQGGLVAPAIHDTADKPLGQLMSELTDLVARARAGSMRSSEMSDPTLTVTNLGERGVGSVFGVIYPPQVALVGFGMPADRAWAVDGKLDVLPIVTTTLAADHRVSDGHRGARFLTEIRELLQHPQDL</sequence>
<evidence type="ECO:0000313" key="11">
    <source>
        <dbReference type="Proteomes" id="UP000287519"/>
    </source>
</evidence>
<dbReference type="SUPFAM" id="SSF51230">
    <property type="entry name" value="Single hybrid motif"/>
    <property type="match status" value="1"/>
</dbReference>
<feature type="domain" description="Peripheral subunit-binding (PSBD)" evidence="9">
    <location>
        <begin position="121"/>
        <end position="158"/>
    </location>
</feature>
<dbReference type="OrthoDB" id="9805770at2"/>
<proteinExistence type="inferred from homology"/>
<dbReference type="Proteomes" id="UP000287519">
    <property type="component" value="Unassembled WGS sequence"/>
</dbReference>
<dbReference type="Pfam" id="PF00198">
    <property type="entry name" value="2-oxoacid_dh"/>
    <property type="match status" value="1"/>
</dbReference>
<dbReference type="InterPro" id="IPR004167">
    <property type="entry name" value="PSBD"/>
</dbReference>
<dbReference type="InterPro" id="IPR036625">
    <property type="entry name" value="E3-bd_dom_sf"/>
</dbReference>
<dbReference type="SUPFAM" id="SSF47005">
    <property type="entry name" value="Peripheral subunit-binding domain of 2-oxo acid dehydrogenase complex"/>
    <property type="match status" value="1"/>
</dbReference>
<evidence type="ECO:0000259" key="9">
    <source>
        <dbReference type="PROSITE" id="PS51826"/>
    </source>
</evidence>
<comment type="caution">
    <text evidence="10">The sequence shown here is derived from an EMBL/GenBank/DDBJ whole genome shotgun (WGS) entry which is preliminary data.</text>
</comment>
<evidence type="ECO:0000313" key="10">
    <source>
        <dbReference type="EMBL" id="GCE43632.1"/>
    </source>
</evidence>
<dbReference type="InterPro" id="IPR023213">
    <property type="entry name" value="CAT-like_dom_sf"/>
</dbReference>